<keyword evidence="1" id="KW-0677">Repeat</keyword>
<dbReference type="InterPro" id="IPR056884">
    <property type="entry name" value="NPHP3-like_N"/>
</dbReference>
<organism evidence="4 5">
    <name type="scientific">Actinomyces slackii</name>
    <dbReference type="NCBI Taxonomy" id="52774"/>
    <lineage>
        <taxon>Bacteria</taxon>
        <taxon>Bacillati</taxon>
        <taxon>Actinomycetota</taxon>
        <taxon>Actinomycetes</taxon>
        <taxon>Actinomycetales</taxon>
        <taxon>Actinomycetaceae</taxon>
        <taxon>Actinomyces</taxon>
    </lineage>
</organism>
<evidence type="ECO:0000313" key="4">
    <source>
        <dbReference type="EMBL" id="VEG75044.1"/>
    </source>
</evidence>
<reference evidence="4 5" key="1">
    <citation type="submission" date="2018-12" db="EMBL/GenBank/DDBJ databases">
        <authorList>
            <consortium name="Pathogen Informatics"/>
        </authorList>
    </citation>
    <scope>NUCLEOTIDE SEQUENCE [LARGE SCALE GENOMIC DNA]</scope>
    <source>
        <strain evidence="4 5">NCTC11923</strain>
    </source>
</reference>
<sequence>MSATAIVSVGLAIVQITLLISGDSGHAALAGGVAGLLDRLPVPKPGKEVRAGERVAEEIAERVPSGEEYRQIEDHQWEAAAQDVAALLRDLPEKKRRNAGYDAEALRKAVLEAGGRERRANLGDEEAKTAFDWLLEEACRQVAELFTDSEALERIIELLGEMSDVLGDIREGMQRGPLVREMMDAHRHKTQMLAPEELKDRETEKADLKKFVHEAPEQWVAYTAPMLSGKTAVMADFALRPPRGVRVVSYFVRRSEASNNHQSFFLSVMTQLAEILGDRYVYSVAQATQLAQSAYLADSLRMATAVCESRGERLVLLVDGLDEDVYFEAPDRDASILSTLPPRLPGQLKVITASRPNPPVPTDVLCEAWKHRIDWELSSSPHAIAEVSPEDIDKFFNHECGLTVGALLAACEGQLTVDNLSALMGRLSDGGNSAALGGFIKRAPGRLLNVMNIGMGRSPIMAYSLGHDVMLRKTLRKLSPDSFGEGDDPEGELFWAGLRDRVLKPYRNTIIHWAETHEWSRNSPSYLLGEGYVSVVQREQGDRGVLELLGVRERNDRIAQRNGSGYGVISLIDECANRYLEGRGSDCEESDIKILLGVAEERQRLTRSFPYIPGLVTVEALSAEGDFEPLRGLILSFEDPSDRERALKGLFRFEGVVRWLVGV</sequence>
<feature type="domain" description="NACHT N-terminal Helical" evidence="2">
    <location>
        <begin position="53"/>
        <end position="148"/>
    </location>
</feature>
<dbReference type="STRING" id="1278298.GCA_000428685_00706"/>
<dbReference type="KEGG" id="asla:NCTC11923_01696"/>
<dbReference type="Pfam" id="PF22733">
    <property type="entry name" value="NNH1"/>
    <property type="match status" value="1"/>
</dbReference>
<evidence type="ECO:0000259" key="2">
    <source>
        <dbReference type="Pfam" id="PF22733"/>
    </source>
</evidence>
<feature type="domain" description="Nephrocystin 3-like N-terminal" evidence="3">
    <location>
        <begin position="218"/>
        <end position="355"/>
    </location>
</feature>
<name>A0A3S4TCZ9_9ACTO</name>
<dbReference type="Proteomes" id="UP000276899">
    <property type="component" value="Chromosome"/>
</dbReference>
<dbReference type="EMBL" id="LR134363">
    <property type="protein sequence ID" value="VEG75044.1"/>
    <property type="molecule type" value="Genomic_DNA"/>
</dbReference>
<dbReference type="Pfam" id="PF24883">
    <property type="entry name" value="NPHP3_N"/>
    <property type="match status" value="1"/>
</dbReference>
<dbReference type="AlphaFoldDB" id="A0A3S4TCZ9"/>
<accession>A0A3S4TCZ9</accession>
<dbReference type="InterPro" id="IPR054547">
    <property type="entry name" value="NNH1"/>
</dbReference>
<evidence type="ECO:0008006" key="6">
    <source>
        <dbReference type="Google" id="ProtNLM"/>
    </source>
</evidence>
<dbReference type="RefSeq" id="WP_126412271.1">
    <property type="nucleotide sequence ID" value="NZ_CBCRWE010000023.1"/>
</dbReference>
<protein>
    <recommendedName>
        <fullName evidence="6">NACHT domain</fullName>
    </recommendedName>
</protein>
<proteinExistence type="predicted"/>
<evidence type="ECO:0000313" key="5">
    <source>
        <dbReference type="Proteomes" id="UP000276899"/>
    </source>
</evidence>
<keyword evidence="5" id="KW-1185">Reference proteome</keyword>
<evidence type="ECO:0000259" key="3">
    <source>
        <dbReference type="Pfam" id="PF24883"/>
    </source>
</evidence>
<gene>
    <name evidence="4" type="ORF">NCTC11923_01696</name>
</gene>
<evidence type="ECO:0000256" key="1">
    <source>
        <dbReference type="ARBA" id="ARBA00022737"/>
    </source>
</evidence>